<dbReference type="Gene3D" id="3.20.20.80">
    <property type="entry name" value="Glycosidases"/>
    <property type="match status" value="1"/>
</dbReference>
<reference evidence="2" key="1">
    <citation type="journal article" date="2019" name="Int. J. Syst. Evol. Microbiol.">
        <title>The Global Catalogue of Microorganisms (GCM) 10K type strain sequencing project: providing services to taxonomists for standard genome sequencing and annotation.</title>
        <authorList>
            <consortium name="The Broad Institute Genomics Platform"/>
            <consortium name="The Broad Institute Genome Sequencing Center for Infectious Disease"/>
            <person name="Wu L."/>
            <person name="Ma J."/>
        </authorList>
    </citation>
    <scope>NUCLEOTIDE SEQUENCE [LARGE SCALE GENOMIC DNA]</scope>
    <source>
        <strain evidence="2">JCM 31486</strain>
    </source>
</reference>
<evidence type="ECO:0000313" key="1">
    <source>
        <dbReference type="EMBL" id="MFD1050078.1"/>
    </source>
</evidence>
<evidence type="ECO:0000313" key="2">
    <source>
        <dbReference type="Proteomes" id="UP001597045"/>
    </source>
</evidence>
<dbReference type="EMBL" id="JBHTIS010002592">
    <property type="protein sequence ID" value="MFD1050078.1"/>
    <property type="molecule type" value="Genomic_DNA"/>
</dbReference>
<comment type="caution">
    <text evidence="1">The sequence shown here is derived from an EMBL/GenBank/DDBJ whole genome shotgun (WGS) entry which is preliminary data.</text>
</comment>
<accession>A0ABW3MH52</accession>
<keyword evidence="2" id="KW-1185">Reference proteome</keyword>
<organism evidence="1 2">
    <name type="scientific">Kibdelosporangium lantanae</name>
    <dbReference type="NCBI Taxonomy" id="1497396"/>
    <lineage>
        <taxon>Bacteria</taxon>
        <taxon>Bacillati</taxon>
        <taxon>Actinomycetota</taxon>
        <taxon>Actinomycetes</taxon>
        <taxon>Pseudonocardiales</taxon>
        <taxon>Pseudonocardiaceae</taxon>
        <taxon>Kibdelosporangium</taxon>
    </lineage>
</organism>
<dbReference type="Proteomes" id="UP001597045">
    <property type="component" value="Unassembled WGS sequence"/>
</dbReference>
<name>A0ABW3MH52_9PSEU</name>
<feature type="non-terminal residue" evidence="1">
    <location>
        <position position="79"/>
    </location>
</feature>
<proteinExistence type="predicted"/>
<sequence length="79" mass="8381">MAQVLDYSAGFPGAQAIRSAGYSGAVRYIGFPDRRKCATAGELADFTANQIGMALIYENTLTEWRGGYGAGQSAGERAR</sequence>
<gene>
    <name evidence="1" type="ORF">ACFQ1S_33400</name>
</gene>
<protein>
    <submittedName>
        <fullName evidence="1">Uncharacterized protein</fullName>
    </submittedName>
</protein>